<gene>
    <name evidence="1" type="ORF">COU11_01135</name>
</gene>
<evidence type="ECO:0000313" key="2">
    <source>
        <dbReference type="Proteomes" id="UP000229526"/>
    </source>
</evidence>
<organism evidence="1 2">
    <name type="scientific">Candidatus Harrisonbacteria bacterium CG10_big_fil_rev_8_21_14_0_10_49_15</name>
    <dbReference type="NCBI Taxonomy" id="1974587"/>
    <lineage>
        <taxon>Bacteria</taxon>
        <taxon>Candidatus Harrisoniibacteriota</taxon>
    </lineage>
</organism>
<reference evidence="2" key="1">
    <citation type="submission" date="2017-09" db="EMBL/GenBank/DDBJ databases">
        <title>Depth-based differentiation of microbial function through sediment-hosted aquifers and enrichment of novel symbionts in the deep terrestrial subsurface.</title>
        <authorList>
            <person name="Probst A.J."/>
            <person name="Ladd B."/>
            <person name="Jarett J.K."/>
            <person name="Geller-Mcgrath D.E."/>
            <person name="Sieber C.M.K."/>
            <person name="Emerson J.B."/>
            <person name="Anantharaman K."/>
            <person name="Thomas B.C."/>
            <person name="Malmstrom R."/>
            <person name="Stieglmeier M."/>
            <person name="Klingl A."/>
            <person name="Woyke T."/>
            <person name="Ryan C.M."/>
            <person name="Banfield J.F."/>
        </authorList>
    </citation>
    <scope>NUCLEOTIDE SEQUENCE [LARGE SCALE GENOMIC DNA]</scope>
</reference>
<evidence type="ECO:0000313" key="1">
    <source>
        <dbReference type="EMBL" id="PIR87335.1"/>
    </source>
</evidence>
<dbReference type="EMBL" id="PFBD01000008">
    <property type="protein sequence ID" value="PIR87335.1"/>
    <property type="molecule type" value="Genomic_DNA"/>
</dbReference>
<accession>A0A2H0UNJ8</accession>
<comment type="caution">
    <text evidence="1">The sequence shown here is derived from an EMBL/GenBank/DDBJ whole genome shotgun (WGS) entry which is preliminary data.</text>
</comment>
<dbReference type="Proteomes" id="UP000229526">
    <property type="component" value="Unassembled WGS sequence"/>
</dbReference>
<dbReference type="AlphaFoldDB" id="A0A2H0UNJ8"/>
<proteinExistence type="predicted"/>
<protein>
    <submittedName>
        <fullName evidence="1">Uncharacterized protein</fullName>
    </submittedName>
</protein>
<sequence>MTTTTDSPITPEQLHEGHGFLCRLSNPGYQARRALIARASDPNRHPGYLVDHDPSSSVRRACALDVATCGPKLDAPFNGAQILTDVYGEEDGGFDLTTVEPLHLDTTLRLGAACEKILPRREKLSMGGRRLRWFVKNANAGTLPLADQWKKQGKVIFFPDTSWRHDSGNEYVRYAYVNDGQWVVRYHWLGFDVGGRFCVLVSKEV</sequence>
<name>A0A2H0UNJ8_9BACT</name>